<dbReference type="GO" id="GO:0036297">
    <property type="term" value="P:interstrand cross-link repair"/>
    <property type="evidence" value="ECO:0007669"/>
    <property type="project" value="EnsemblFungi"/>
</dbReference>
<dbReference type="Pfam" id="PF05190">
    <property type="entry name" value="MutS_IV"/>
    <property type="match status" value="1"/>
</dbReference>
<evidence type="ECO:0000256" key="9">
    <source>
        <dbReference type="ARBA" id="ARBA00023242"/>
    </source>
</evidence>
<dbReference type="STRING" id="984486.A0A1E3QQM9"/>
<keyword evidence="4 11" id="KW-0547">Nucleotide-binding</keyword>
<evidence type="ECO:0000256" key="10">
    <source>
        <dbReference type="ARBA" id="ARBA00073545"/>
    </source>
</evidence>
<dbReference type="GO" id="GO:0000400">
    <property type="term" value="F:four-way junction DNA binding"/>
    <property type="evidence" value="ECO:0007669"/>
    <property type="project" value="EnsemblFungi"/>
</dbReference>
<evidence type="ECO:0000256" key="2">
    <source>
        <dbReference type="ARBA" id="ARBA00006271"/>
    </source>
</evidence>
<evidence type="ECO:0000256" key="4">
    <source>
        <dbReference type="ARBA" id="ARBA00022741"/>
    </source>
</evidence>
<dbReference type="OrthoDB" id="295033at2759"/>
<evidence type="ECO:0000256" key="5">
    <source>
        <dbReference type="ARBA" id="ARBA00022763"/>
    </source>
</evidence>
<dbReference type="InterPro" id="IPR007861">
    <property type="entry name" value="DNA_mismatch_repair_MutS_clamp"/>
</dbReference>
<evidence type="ECO:0000256" key="1">
    <source>
        <dbReference type="ARBA" id="ARBA00004123"/>
    </source>
</evidence>
<dbReference type="InterPro" id="IPR045076">
    <property type="entry name" value="MutS"/>
</dbReference>
<organism evidence="13 14">
    <name type="scientific">Babjeviella inositovora NRRL Y-12698</name>
    <dbReference type="NCBI Taxonomy" id="984486"/>
    <lineage>
        <taxon>Eukaryota</taxon>
        <taxon>Fungi</taxon>
        <taxon>Dikarya</taxon>
        <taxon>Ascomycota</taxon>
        <taxon>Saccharomycotina</taxon>
        <taxon>Pichiomycetes</taxon>
        <taxon>Serinales incertae sedis</taxon>
        <taxon>Babjeviella</taxon>
    </lineage>
</organism>
<dbReference type="GO" id="GO:0000406">
    <property type="term" value="F:double-strand/single-strand DNA junction binding"/>
    <property type="evidence" value="ECO:0007669"/>
    <property type="project" value="EnsemblFungi"/>
</dbReference>
<dbReference type="InterPro" id="IPR011184">
    <property type="entry name" value="DNA_mismatch_repair_Msh2"/>
</dbReference>
<dbReference type="PIRSF" id="PIRSF005813">
    <property type="entry name" value="MSH2"/>
    <property type="match status" value="1"/>
</dbReference>
<dbReference type="GO" id="GO:0032301">
    <property type="term" value="C:MutSalpha complex"/>
    <property type="evidence" value="ECO:0007669"/>
    <property type="project" value="EnsemblFungi"/>
</dbReference>
<evidence type="ECO:0000256" key="8">
    <source>
        <dbReference type="ARBA" id="ARBA00023204"/>
    </source>
</evidence>
<dbReference type="Gene3D" id="1.10.1420.10">
    <property type="match status" value="2"/>
</dbReference>
<dbReference type="SMART" id="SM00534">
    <property type="entry name" value="MUTSac"/>
    <property type="match status" value="1"/>
</dbReference>
<feature type="domain" description="DNA mismatch repair proteins mutS family" evidence="12">
    <location>
        <begin position="776"/>
        <end position="792"/>
    </location>
</feature>
<dbReference type="InterPro" id="IPR027417">
    <property type="entry name" value="P-loop_NTPase"/>
</dbReference>
<evidence type="ECO:0000313" key="14">
    <source>
        <dbReference type="Proteomes" id="UP000094336"/>
    </source>
</evidence>
<dbReference type="GO" id="GO:0030466">
    <property type="term" value="P:silent mating-type cassette heterochromatin formation"/>
    <property type="evidence" value="ECO:0007669"/>
    <property type="project" value="EnsemblFungi"/>
</dbReference>
<dbReference type="GO" id="GO:0006311">
    <property type="term" value="P:meiotic gene conversion"/>
    <property type="evidence" value="ECO:0007669"/>
    <property type="project" value="EnsemblFungi"/>
</dbReference>
<keyword evidence="6" id="KW-0067">ATP-binding</keyword>
<dbReference type="GO" id="GO:0016887">
    <property type="term" value="F:ATP hydrolysis activity"/>
    <property type="evidence" value="ECO:0007669"/>
    <property type="project" value="EnsemblFungi"/>
</dbReference>
<dbReference type="PANTHER" id="PTHR11361">
    <property type="entry name" value="DNA MISMATCH REPAIR PROTEIN MUTS FAMILY MEMBER"/>
    <property type="match status" value="1"/>
</dbReference>
<evidence type="ECO:0000256" key="3">
    <source>
        <dbReference type="ARBA" id="ARBA00019549"/>
    </source>
</evidence>
<dbReference type="SUPFAM" id="SSF52540">
    <property type="entry name" value="P-loop containing nucleoside triphosphate hydrolases"/>
    <property type="match status" value="1"/>
</dbReference>
<evidence type="ECO:0000256" key="11">
    <source>
        <dbReference type="RuleBase" id="RU003756"/>
    </source>
</evidence>
<sequence length="981" mass="109007">MSSARPDLKFSDSSDERNFYKKFTQLPPKPNPDATLRIIDNRDYYILIEEDAIAVAETIYKTLAVIKTSTSFGKTYKYLTLSPAVLANVLKIFVVAMNFKVEIYDKNNQFSMIHLITPGNYLESIEDLNIAGAAVTADDVSVSAAAPITAALKYRTNAKDGSLNFGVCFIDLFNKEIGLCEFIDNEHFGNLESCLLQLGVKECIVQAAKDDLSAKLRQVIDRIGIVISESSARTSTDDGSIESDLLKLVDEEYHGVVVTANGKNQQDTLRLAFHASHLLMSYLNLLNSDANQGIYKLFQHNLSSFVKLDSSTVKALNIFPNPSTASSSPATSSLFGLLNKCKSMAGSRLLSTWLKQPLTNVREINERLNLVETLINDQQLLLSLVNDNLSMVPDLKKIIKKILAATEMYGNNSRARATLEDVVRIYQLIIKLPDFLATLEYGVGDVDANNETETEAKKDLVQRFWMAPLTECNLHLVKLQELIETTIDLEALDNHEFIIKPEFDDELLTIRDQIQQVNNEIAQIHSQAADDLNIDGAKLKLDSHQQHGWCLRLTRIDSAVLRKSSAKFIELQTIKAGVFFTNKELKAKSEEYRVLNADYEAKQSVLVKEIIGITASYTPILNKLSEVLAHLDVICAFANVSTTVAPIPYVKPTITTFASDADAKVVLKDSRHPLLELQDDVSFIANDIELVRDEQDFLIITGPNMGGKSTYIRQLGCISLLAQCGCFVPCSSAELSIFDCILSRVGASDSQLKGLSTFMAEMLETSNILRQATANSLIIIDELGRGTSTYDGFGLAYAISEHIATTLRCFTLFATHFHELTALSTKISSIKNYHVVAHINEKETPMDGVKNDDITLLYKVEPGISDQSFGIHVAELVKFPTKIVNMAKRKASELEDYVNGDISDARQREEDPYIKDKKTKCSPAEISKGEAALKEILIAWKAQVGESYTSAEAVQVLKEVFEARREEAENNKFLQEIVSML</sequence>
<dbReference type="RefSeq" id="XP_018985288.1">
    <property type="nucleotide sequence ID" value="XM_019128917.1"/>
</dbReference>
<dbReference type="InterPro" id="IPR007860">
    <property type="entry name" value="DNA_mmatch_repair_MutS_con_dom"/>
</dbReference>
<dbReference type="FunFam" id="3.40.50.300:FF:000925">
    <property type="entry name" value="DNA mismatch repair protein MSH2"/>
    <property type="match status" value="1"/>
</dbReference>
<dbReference type="Pfam" id="PF00488">
    <property type="entry name" value="MutS_V"/>
    <property type="match status" value="1"/>
</dbReference>
<dbReference type="InterPro" id="IPR007695">
    <property type="entry name" value="DNA_mismatch_repair_MutS-lik_N"/>
</dbReference>
<comment type="similarity">
    <text evidence="2 11">Belongs to the DNA mismatch repair MutS family.</text>
</comment>
<dbReference type="InterPro" id="IPR007696">
    <property type="entry name" value="DNA_mismatch_repair_MutS_core"/>
</dbReference>
<name>A0A1E3QQM9_9ASCO</name>
<dbReference type="GO" id="GO:0007534">
    <property type="term" value="P:gene conversion at mating-type locus"/>
    <property type="evidence" value="ECO:0007669"/>
    <property type="project" value="EnsemblFungi"/>
</dbReference>
<keyword evidence="8 11" id="KW-0234">DNA repair</keyword>
<dbReference type="GeneID" id="30146770"/>
<evidence type="ECO:0000259" key="12">
    <source>
        <dbReference type="PROSITE" id="PS00486"/>
    </source>
</evidence>
<dbReference type="GO" id="GO:0000404">
    <property type="term" value="F:heteroduplex DNA loop binding"/>
    <property type="evidence" value="ECO:0007669"/>
    <property type="project" value="EnsemblFungi"/>
</dbReference>
<comment type="function">
    <text evidence="11">Component of the post-replicative DNA mismatch repair system (MMR).</text>
</comment>
<dbReference type="SMART" id="SM00533">
    <property type="entry name" value="MUTSd"/>
    <property type="match status" value="1"/>
</dbReference>
<dbReference type="GO" id="GO:0000403">
    <property type="term" value="F:Y-form DNA binding"/>
    <property type="evidence" value="ECO:0007669"/>
    <property type="project" value="EnsemblFungi"/>
</dbReference>
<dbReference type="Pfam" id="PF05192">
    <property type="entry name" value="MutS_III"/>
    <property type="match status" value="1"/>
</dbReference>
<dbReference type="GO" id="GO:0140664">
    <property type="term" value="F:ATP-dependent DNA damage sensor activity"/>
    <property type="evidence" value="ECO:0007669"/>
    <property type="project" value="InterPro"/>
</dbReference>
<dbReference type="Proteomes" id="UP000094336">
    <property type="component" value="Unassembled WGS sequence"/>
</dbReference>
<dbReference type="InterPro" id="IPR000432">
    <property type="entry name" value="DNA_mismatch_repair_MutS_C"/>
</dbReference>
<gene>
    <name evidence="13" type="ORF">BABINDRAFT_161623</name>
</gene>
<dbReference type="GO" id="GO:0005524">
    <property type="term" value="F:ATP binding"/>
    <property type="evidence" value="ECO:0007669"/>
    <property type="project" value="UniProtKB-KW"/>
</dbReference>
<dbReference type="PANTHER" id="PTHR11361:SF35">
    <property type="entry name" value="DNA MISMATCH REPAIR PROTEIN MSH2"/>
    <property type="match status" value="1"/>
</dbReference>
<dbReference type="InterPro" id="IPR032642">
    <property type="entry name" value="Msh2_ATP-bd"/>
</dbReference>
<dbReference type="Pfam" id="PF01624">
    <property type="entry name" value="MutS_I"/>
    <property type="match status" value="1"/>
</dbReference>
<dbReference type="InterPro" id="IPR036187">
    <property type="entry name" value="DNA_mismatch_repair_MutS_sf"/>
</dbReference>
<dbReference type="SUPFAM" id="SSF53150">
    <property type="entry name" value="DNA repair protein MutS, domain II"/>
    <property type="match status" value="1"/>
</dbReference>
<dbReference type="GO" id="GO:0043570">
    <property type="term" value="P:maintenance of DNA repeat elements"/>
    <property type="evidence" value="ECO:0007669"/>
    <property type="project" value="EnsemblFungi"/>
</dbReference>
<dbReference type="AlphaFoldDB" id="A0A1E3QQM9"/>
<accession>A0A1E3QQM9</accession>
<evidence type="ECO:0000313" key="13">
    <source>
        <dbReference type="EMBL" id="ODQ79960.1"/>
    </source>
</evidence>
<dbReference type="InterPro" id="IPR036678">
    <property type="entry name" value="MutS_con_dom_sf"/>
</dbReference>
<dbReference type="SUPFAM" id="SSF48334">
    <property type="entry name" value="DNA repair protein MutS, domain III"/>
    <property type="match status" value="1"/>
</dbReference>
<dbReference type="EMBL" id="KV454431">
    <property type="protein sequence ID" value="ODQ79960.1"/>
    <property type="molecule type" value="Genomic_DNA"/>
</dbReference>
<dbReference type="GO" id="GO:0000710">
    <property type="term" value="P:meiotic mismatch repair"/>
    <property type="evidence" value="ECO:0007669"/>
    <property type="project" value="EnsemblFungi"/>
</dbReference>
<dbReference type="Gene3D" id="3.30.420.110">
    <property type="entry name" value="MutS, connector domain"/>
    <property type="match status" value="1"/>
</dbReference>
<keyword evidence="5 11" id="KW-0227">DNA damage</keyword>
<dbReference type="Gene3D" id="3.40.1170.10">
    <property type="entry name" value="DNA repair protein MutS, domain I"/>
    <property type="match status" value="1"/>
</dbReference>
<dbReference type="GO" id="GO:0032137">
    <property type="term" value="F:guanine/thymine mispair binding"/>
    <property type="evidence" value="ECO:0007669"/>
    <property type="project" value="EnsemblFungi"/>
</dbReference>
<comment type="subcellular location">
    <subcellularLocation>
        <location evidence="1">Nucleus</location>
    </subcellularLocation>
</comment>
<protein>
    <recommendedName>
        <fullName evidence="10">DNA mismatch repair protein MSH2</fullName>
    </recommendedName>
    <alternativeName>
        <fullName evidence="3">DNA mismatch repair protein Msh2</fullName>
    </alternativeName>
</protein>
<dbReference type="PROSITE" id="PS00486">
    <property type="entry name" value="DNA_MISMATCH_REPAIR_2"/>
    <property type="match status" value="1"/>
</dbReference>
<dbReference type="InterPro" id="IPR016151">
    <property type="entry name" value="DNA_mismatch_repair_MutS_N"/>
</dbReference>
<dbReference type="GO" id="GO:0043111">
    <property type="term" value="P:replication fork arrest"/>
    <property type="evidence" value="ECO:0007669"/>
    <property type="project" value="EnsemblFungi"/>
</dbReference>
<dbReference type="Pfam" id="PF05188">
    <property type="entry name" value="MutS_II"/>
    <property type="match status" value="1"/>
</dbReference>
<reference evidence="14" key="1">
    <citation type="submission" date="2016-05" db="EMBL/GenBank/DDBJ databases">
        <title>Comparative genomics of biotechnologically important yeasts.</title>
        <authorList>
            <consortium name="DOE Joint Genome Institute"/>
            <person name="Riley R."/>
            <person name="Haridas S."/>
            <person name="Wolfe K.H."/>
            <person name="Lopes M.R."/>
            <person name="Hittinger C.T."/>
            <person name="Goker M."/>
            <person name="Salamov A."/>
            <person name="Wisecaver J."/>
            <person name="Long T.M."/>
            <person name="Aerts A.L."/>
            <person name="Barry K."/>
            <person name="Choi C."/>
            <person name="Clum A."/>
            <person name="Coughlan A.Y."/>
            <person name="Deshpande S."/>
            <person name="Douglass A.P."/>
            <person name="Hanson S.J."/>
            <person name="Klenk H.-P."/>
            <person name="Labutti K."/>
            <person name="Lapidus A."/>
            <person name="Lindquist E."/>
            <person name="Lipzen A."/>
            <person name="Meier-Kolthoff J.P."/>
            <person name="Ohm R.A."/>
            <person name="Otillar R.P."/>
            <person name="Pangilinan J."/>
            <person name="Peng Y."/>
            <person name="Rokas A."/>
            <person name="Rosa C.A."/>
            <person name="Scheuner C."/>
            <person name="Sibirny A.A."/>
            <person name="Slot J.C."/>
            <person name="Stielow J.B."/>
            <person name="Sun H."/>
            <person name="Kurtzman C.P."/>
            <person name="Blackwell M."/>
            <person name="Grigoriev I.V."/>
            <person name="Jeffries T.W."/>
        </authorList>
    </citation>
    <scope>NUCLEOTIDE SEQUENCE [LARGE SCALE GENOMIC DNA]</scope>
    <source>
        <strain evidence="14">NRRL Y-12698</strain>
    </source>
</reference>
<evidence type="ECO:0000256" key="7">
    <source>
        <dbReference type="ARBA" id="ARBA00023125"/>
    </source>
</evidence>
<evidence type="ECO:0000256" key="6">
    <source>
        <dbReference type="ARBA" id="ARBA00022840"/>
    </source>
</evidence>
<dbReference type="CDD" id="cd03285">
    <property type="entry name" value="ABC_MSH2_euk"/>
    <property type="match status" value="1"/>
</dbReference>
<dbReference type="GO" id="GO:0000735">
    <property type="term" value="P:removal of nonhomologous ends"/>
    <property type="evidence" value="ECO:0007669"/>
    <property type="project" value="EnsemblFungi"/>
</dbReference>
<dbReference type="GO" id="GO:0032302">
    <property type="term" value="C:MutSbeta complex"/>
    <property type="evidence" value="ECO:0007669"/>
    <property type="project" value="EnsemblFungi"/>
</dbReference>
<dbReference type="Gene3D" id="3.40.50.300">
    <property type="entry name" value="P-loop containing nucleotide triphosphate hydrolases"/>
    <property type="match status" value="1"/>
</dbReference>
<keyword evidence="9" id="KW-0539">Nucleus</keyword>
<keyword evidence="7 11" id="KW-0238">DNA-binding</keyword>
<keyword evidence="14" id="KW-1185">Reference proteome</keyword>
<dbReference type="GO" id="GO:0000228">
    <property type="term" value="C:nuclear chromosome"/>
    <property type="evidence" value="ECO:0007669"/>
    <property type="project" value="EnsemblFungi"/>
</dbReference>
<dbReference type="GO" id="GO:0032138">
    <property type="term" value="F:single base insertion or deletion binding"/>
    <property type="evidence" value="ECO:0007669"/>
    <property type="project" value="EnsemblFungi"/>
</dbReference>
<proteinExistence type="inferred from homology"/>